<dbReference type="EMBL" id="FR906169">
    <property type="protein sequence ID" value="CDQ83398.1"/>
    <property type="molecule type" value="Genomic_DNA"/>
</dbReference>
<feature type="region of interest" description="Disordered" evidence="1">
    <location>
        <begin position="1"/>
        <end position="141"/>
    </location>
</feature>
<name>A0A060XUR4_ONCMY</name>
<reference evidence="2" key="2">
    <citation type="submission" date="2014-03" db="EMBL/GenBank/DDBJ databases">
        <authorList>
            <person name="Genoscope - CEA"/>
        </authorList>
    </citation>
    <scope>NUCLEOTIDE SEQUENCE</scope>
</reference>
<organism evidence="2 3">
    <name type="scientific">Oncorhynchus mykiss</name>
    <name type="common">Rainbow trout</name>
    <name type="synonym">Salmo gairdneri</name>
    <dbReference type="NCBI Taxonomy" id="8022"/>
    <lineage>
        <taxon>Eukaryota</taxon>
        <taxon>Metazoa</taxon>
        <taxon>Chordata</taxon>
        <taxon>Craniata</taxon>
        <taxon>Vertebrata</taxon>
        <taxon>Euteleostomi</taxon>
        <taxon>Actinopterygii</taxon>
        <taxon>Neopterygii</taxon>
        <taxon>Teleostei</taxon>
        <taxon>Protacanthopterygii</taxon>
        <taxon>Salmoniformes</taxon>
        <taxon>Salmonidae</taxon>
        <taxon>Salmoninae</taxon>
        <taxon>Oncorhynchus</taxon>
    </lineage>
</organism>
<evidence type="ECO:0000313" key="3">
    <source>
        <dbReference type="Proteomes" id="UP000193380"/>
    </source>
</evidence>
<evidence type="ECO:0000256" key="1">
    <source>
        <dbReference type="SAM" id="MobiDB-lite"/>
    </source>
</evidence>
<proteinExistence type="predicted"/>
<dbReference type="STRING" id="8022.A0A060XUR4"/>
<dbReference type="AlphaFoldDB" id="A0A060XUR4"/>
<sequence length="212" mass="22996">MPQILCVTGGALEEREELGEGHGQEVGSCEQQGADRPEAAPSSEGPTPQHKQEAEPAQEVRVGGSDQPSNQGEEPAKQGGESAKEEVKPSAAPSETEGEEPEREKGGEEGEEDGEEDGRGMKRKREGEEEGTGQGTEKKKLDEEVMASMLADFVACPPDDEEKGPSASNLPSINSFCYKINQLQRQLLKVSLLMFQMKFQFDFGNLLTPYLL</sequence>
<reference evidence="2" key="1">
    <citation type="journal article" date="2014" name="Nat. Commun.">
        <title>The rainbow trout genome provides novel insights into evolution after whole-genome duplication in vertebrates.</title>
        <authorList>
            <person name="Berthelot C."/>
            <person name="Brunet F."/>
            <person name="Chalopin D."/>
            <person name="Juanchich A."/>
            <person name="Bernard M."/>
            <person name="Noel B."/>
            <person name="Bento P."/>
            <person name="Da Silva C."/>
            <person name="Labadie K."/>
            <person name="Alberti A."/>
            <person name="Aury J.M."/>
            <person name="Louis A."/>
            <person name="Dehais P."/>
            <person name="Bardou P."/>
            <person name="Montfort J."/>
            <person name="Klopp C."/>
            <person name="Cabau C."/>
            <person name="Gaspin C."/>
            <person name="Thorgaard G.H."/>
            <person name="Boussaha M."/>
            <person name="Quillet E."/>
            <person name="Guyomard R."/>
            <person name="Galiana D."/>
            <person name="Bobe J."/>
            <person name="Volff J.N."/>
            <person name="Genet C."/>
            <person name="Wincker P."/>
            <person name="Jaillon O."/>
            <person name="Roest Crollius H."/>
            <person name="Guiguen Y."/>
        </authorList>
    </citation>
    <scope>NUCLEOTIDE SEQUENCE [LARGE SCALE GENOMIC DNA]</scope>
</reference>
<protein>
    <submittedName>
        <fullName evidence="2">Uncharacterized protein</fullName>
    </submittedName>
</protein>
<gene>
    <name evidence="2" type="ORF">GSONMT00005948001</name>
</gene>
<accession>A0A060XUR4</accession>
<evidence type="ECO:0000313" key="2">
    <source>
        <dbReference type="EMBL" id="CDQ83398.1"/>
    </source>
</evidence>
<dbReference type="Proteomes" id="UP000193380">
    <property type="component" value="Unassembled WGS sequence"/>
</dbReference>
<dbReference type="PaxDb" id="8022-A0A060XUR4"/>